<reference evidence="2 3" key="1">
    <citation type="submission" date="2023-08" db="EMBL/GenBank/DDBJ databases">
        <authorList>
            <person name="Palmer J.M."/>
        </authorList>
    </citation>
    <scope>NUCLEOTIDE SEQUENCE [LARGE SCALE GENOMIC DNA]</scope>
    <source>
        <strain evidence="2 3">TWF481</strain>
    </source>
</reference>
<feature type="compositionally biased region" description="Basic and acidic residues" evidence="1">
    <location>
        <begin position="135"/>
        <end position="153"/>
    </location>
</feature>
<evidence type="ECO:0000313" key="2">
    <source>
        <dbReference type="EMBL" id="KAK6495569.1"/>
    </source>
</evidence>
<proteinExistence type="predicted"/>
<evidence type="ECO:0000256" key="1">
    <source>
        <dbReference type="SAM" id="MobiDB-lite"/>
    </source>
</evidence>
<protein>
    <submittedName>
        <fullName evidence="2">Uncharacterized protein</fullName>
    </submittedName>
</protein>
<evidence type="ECO:0000313" key="3">
    <source>
        <dbReference type="Proteomes" id="UP001370758"/>
    </source>
</evidence>
<dbReference type="Proteomes" id="UP001370758">
    <property type="component" value="Unassembled WGS sequence"/>
</dbReference>
<name>A0AAV9VSW1_9PEZI</name>
<feature type="compositionally biased region" description="Acidic residues" evidence="1">
    <location>
        <begin position="124"/>
        <end position="133"/>
    </location>
</feature>
<gene>
    <name evidence="2" type="ORF">TWF481_002617</name>
</gene>
<sequence>MSLYQVIRIVTTLIFTAAPTPEYEAFGNESLAFISHGLPAADIRQMLNIPEQEDVRKIMKNRDLDDPDEQIDIINAIGNLESLNRQTAEPRKFFEWFRYNYGRNTSKVKRRKRATGAETRDSPDQTEIDEYVDADGSKCERAGSKNATEKKEGGQPTPIIQDTNLKGWWNVVISYITATRY</sequence>
<organism evidence="2 3">
    <name type="scientific">Arthrobotrys musiformis</name>
    <dbReference type="NCBI Taxonomy" id="47236"/>
    <lineage>
        <taxon>Eukaryota</taxon>
        <taxon>Fungi</taxon>
        <taxon>Dikarya</taxon>
        <taxon>Ascomycota</taxon>
        <taxon>Pezizomycotina</taxon>
        <taxon>Orbiliomycetes</taxon>
        <taxon>Orbiliales</taxon>
        <taxon>Orbiliaceae</taxon>
        <taxon>Arthrobotrys</taxon>
    </lineage>
</organism>
<dbReference type="AlphaFoldDB" id="A0AAV9VSW1"/>
<accession>A0AAV9VSW1</accession>
<feature type="region of interest" description="Disordered" evidence="1">
    <location>
        <begin position="108"/>
        <end position="159"/>
    </location>
</feature>
<dbReference type="EMBL" id="JAVHJL010000012">
    <property type="protein sequence ID" value="KAK6495569.1"/>
    <property type="molecule type" value="Genomic_DNA"/>
</dbReference>
<keyword evidence="3" id="KW-1185">Reference proteome</keyword>
<comment type="caution">
    <text evidence="2">The sequence shown here is derived from an EMBL/GenBank/DDBJ whole genome shotgun (WGS) entry which is preliminary data.</text>
</comment>